<keyword evidence="3" id="KW-0804">Transcription</keyword>
<dbReference type="STRING" id="366584.SAMN05216377_104213"/>
<dbReference type="Pfam" id="PF00440">
    <property type="entry name" value="TetR_N"/>
    <property type="match status" value="1"/>
</dbReference>
<dbReference type="PANTHER" id="PTHR30055">
    <property type="entry name" value="HTH-TYPE TRANSCRIPTIONAL REGULATOR RUTR"/>
    <property type="match status" value="1"/>
</dbReference>
<feature type="DNA-binding region" description="H-T-H motif" evidence="4">
    <location>
        <begin position="40"/>
        <end position="59"/>
    </location>
</feature>
<dbReference type="Gene3D" id="1.10.357.10">
    <property type="entry name" value="Tetracycline Repressor, domain 2"/>
    <property type="match status" value="1"/>
</dbReference>
<feature type="domain" description="HTH tetR-type" evidence="5">
    <location>
        <begin position="17"/>
        <end position="77"/>
    </location>
</feature>
<dbReference type="EMBL" id="FNBE01000004">
    <property type="protein sequence ID" value="SDF30848.1"/>
    <property type="molecule type" value="Genomic_DNA"/>
</dbReference>
<dbReference type="SUPFAM" id="SSF48498">
    <property type="entry name" value="Tetracyclin repressor-like, C-terminal domain"/>
    <property type="match status" value="1"/>
</dbReference>
<protein>
    <submittedName>
        <fullName evidence="6">Transcriptional regulator, TetR family</fullName>
    </submittedName>
</protein>
<evidence type="ECO:0000259" key="5">
    <source>
        <dbReference type="PROSITE" id="PS50977"/>
    </source>
</evidence>
<evidence type="ECO:0000256" key="2">
    <source>
        <dbReference type="ARBA" id="ARBA00023125"/>
    </source>
</evidence>
<dbReference type="InterPro" id="IPR009057">
    <property type="entry name" value="Homeodomain-like_sf"/>
</dbReference>
<keyword evidence="7" id="KW-1185">Reference proteome</keyword>
<accession>A0A1G7K0P5</accession>
<evidence type="ECO:0000313" key="6">
    <source>
        <dbReference type="EMBL" id="SDF30848.1"/>
    </source>
</evidence>
<dbReference type="AlphaFoldDB" id="A0A1G7K0P5"/>
<dbReference type="Pfam" id="PF02909">
    <property type="entry name" value="TetR_C_1"/>
    <property type="match status" value="1"/>
</dbReference>
<dbReference type="Proteomes" id="UP000198967">
    <property type="component" value="Unassembled WGS sequence"/>
</dbReference>
<dbReference type="PROSITE" id="PS50977">
    <property type="entry name" value="HTH_TETR_2"/>
    <property type="match status" value="1"/>
</dbReference>
<dbReference type="InterPro" id="IPR004111">
    <property type="entry name" value="Repressor_TetR_C"/>
</dbReference>
<keyword evidence="2 4" id="KW-0238">DNA-binding</keyword>
<keyword evidence="1" id="KW-0805">Transcription regulation</keyword>
<dbReference type="Gene3D" id="1.10.10.60">
    <property type="entry name" value="Homeodomain-like"/>
    <property type="match status" value="1"/>
</dbReference>
<sequence length="230" mass="25163">MDALEAVWTARPDDREGLSLGRIVAAAIALADAEGLAAVSMARIAKALGFTTMSLYRHVGSKEELLLHMQDAAVGPPPERDADPDEDWRPTVERWAWGTCARMRAHPWILQTLPVLGPPATPHQLTWLEHGLRALRATPLSEPEKLQVILLVNAHVFGDVIFAGAEVADDDSYERLFTTHLDPARFPALIAAFAGGAFAEADDPERDRDSRFAFGLTRILDGVEQLIGSR</sequence>
<dbReference type="InterPro" id="IPR001647">
    <property type="entry name" value="HTH_TetR"/>
</dbReference>
<dbReference type="PANTHER" id="PTHR30055:SF151">
    <property type="entry name" value="TRANSCRIPTIONAL REGULATORY PROTEIN"/>
    <property type="match status" value="1"/>
</dbReference>
<dbReference type="SUPFAM" id="SSF46689">
    <property type="entry name" value="Homeodomain-like"/>
    <property type="match status" value="1"/>
</dbReference>
<evidence type="ECO:0000256" key="3">
    <source>
        <dbReference type="ARBA" id="ARBA00023163"/>
    </source>
</evidence>
<organism evidence="6 7">
    <name type="scientific">Pseudonocardia oroxyli</name>
    <dbReference type="NCBI Taxonomy" id="366584"/>
    <lineage>
        <taxon>Bacteria</taxon>
        <taxon>Bacillati</taxon>
        <taxon>Actinomycetota</taxon>
        <taxon>Actinomycetes</taxon>
        <taxon>Pseudonocardiales</taxon>
        <taxon>Pseudonocardiaceae</taxon>
        <taxon>Pseudonocardia</taxon>
    </lineage>
</organism>
<evidence type="ECO:0000256" key="4">
    <source>
        <dbReference type="PROSITE-ProRule" id="PRU00335"/>
    </source>
</evidence>
<evidence type="ECO:0000256" key="1">
    <source>
        <dbReference type="ARBA" id="ARBA00023015"/>
    </source>
</evidence>
<dbReference type="GO" id="GO:0003700">
    <property type="term" value="F:DNA-binding transcription factor activity"/>
    <property type="evidence" value="ECO:0007669"/>
    <property type="project" value="TreeGrafter"/>
</dbReference>
<dbReference type="InterPro" id="IPR050109">
    <property type="entry name" value="HTH-type_TetR-like_transc_reg"/>
</dbReference>
<dbReference type="PRINTS" id="PR00455">
    <property type="entry name" value="HTHTETR"/>
</dbReference>
<dbReference type="GO" id="GO:0045892">
    <property type="term" value="P:negative regulation of DNA-templated transcription"/>
    <property type="evidence" value="ECO:0007669"/>
    <property type="project" value="InterPro"/>
</dbReference>
<proteinExistence type="predicted"/>
<gene>
    <name evidence="6" type="ORF">SAMN05216377_104213</name>
</gene>
<dbReference type="InterPro" id="IPR036271">
    <property type="entry name" value="Tet_transcr_reg_TetR-rel_C_sf"/>
</dbReference>
<evidence type="ECO:0000313" key="7">
    <source>
        <dbReference type="Proteomes" id="UP000198967"/>
    </source>
</evidence>
<dbReference type="GO" id="GO:0000976">
    <property type="term" value="F:transcription cis-regulatory region binding"/>
    <property type="evidence" value="ECO:0007669"/>
    <property type="project" value="TreeGrafter"/>
</dbReference>
<name>A0A1G7K0P5_PSEOR</name>
<dbReference type="RefSeq" id="WP_176921223.1">
    <property type="nucleotide sequence ID" value="NZ_FNBE01000004.1"/>
</dbReference>
<reference evidence="6 7" key="1">
    <citation type="submission" date="2016-10" db="EMBL/GenBank/DDBJ databases">
        <authorList>
            <person name="de Groot N.N."/>
        </authorList>
    </citation>
    <scope>NUCLEOTIDE SEQUENCE [LARGE SCALE GENOMIC DNA]</scope>
    <source>
        <strain evidence="6 7">CGMCC 4.3143</strain>
    </source>
</reference>